<name>A0ABX6US14_9BRAD</name>
<dbReference type="Pfam" id="PF12697">
    <property type="entry name" value="Abhydrolase_6"/>
    <property type="match status" value="1"/>
</dbReference>
<gene>
    <name evidence="2" type="ORF">XH86_34685</name>
</gene>
<dbReference type="EMBL" id="CP030057">
    <property type="protein sequence ID" value="QOZ64155.1"/>
    <property type="molecule type" value="Genomic_DNA"/>
</dbReference>
<proteinExistence type="predicted"/>
<evidence type="ECO:0000259" key="1">
    <source>
        <dbReference type="Pfam" id="PF12697"/>
    </source>
</evidence>
<dbReference type="InterPro" id="IPR029058">
    <property type="entry name" value="AB_hydrolase_fold"/>
</dbReference>
<evidence type="ECO:0000313" key="2">
    <source>
        <dbReference type="EMBL" id="QOZ64155.1"/>
    </source>
</evidence>
<evidence type="ECO:0000313" key="3">
    <source>
        <dbReference type="Proteomes" id="UP000593880"/>
    </source>
</evidence>
<dbReference type="PANTHER" id="PTHR43689">
    <property type="entry name" value="HYDROLASE"/>
    <property type="match status" value="1"/>
</dbReference>
<dbReference type="Proteomes" id="UP000593880">
    <property type="component" value="Chromosome"/>
</dbReference>
<protein>
    <submittedName>
        <fullName evidence="2">Alpha/beta hydrolase</fullName>
    </submittedName>
</protein>
<sequence>MKQSDSMIHLLPTGFLSIDGADLEYKWLAPQVADAPTIVMLHEGLGSVGLWGDFPEKLQQATGAGIFAYSRAGYGRSSAVALPRPLDYMQREALEVLPKVLDAVPFKRGLLLGHSDGASIAAIYAGSHQDHRLQGIALIAPHFIVEDISVKSIAAIKTTYETTDLRTKLARWHKDVDNAFYGWNGAWLDPKFRDWDISDFLAYIRVPVMVLQGVDDQYGTLRQAEIAQEECYCPVDLKIIAGAAHSPHREAAGPTLEAIAQFAKAALRDDPGLQAA</sequence>
<organism evidence="2 3">
    <name type="scientific">Bradyrhizobium guangdongense</name>
    <dbReference type="NCBI Taxonomy" id="1325090"/>
    <lineage>
        <taxon>Bacteria</taxon>
        <taxon>Pseudomonadati</taxon>
        <taxon>Pseudomonadota</taxon>
        <taxon>Alphaproteobacteria</taxon>
        <taxon>Hyphomicrobiales</taxon>
        <taxon>Nitrobacteraceae</taxon>
        <taxon>Bradyrhizobium</taxon>
    </lineage>
</organism>
<keyword evidence="2" id="KW-0378">Hydrolase</keyword>
<dbReference type="GO" id="GO:0016787">
    <property type="term" value="F:hydrolase activity"/>
    <property type="evidence" value="ECO:0007669"/>
    <property type="project" value="UniProtKB-KW"/>
</dbReference>
<keyword evidence="3" id="KW-1185">Reference proteome</keyword>
<dbReference type="SUPFAM" id="SSF53474">
    <property type="entry name" value="alpha/beta-Hydrolases"/>
    <property type="match status" value="1"/>
</dbReference>
<feature type="domain" description="AB hydrolase-1" evidence="1">
    <location>
        <begin position="38"/>
        <end position="252"/>
    </location>
</feature>
<accession>A0ABX6US14</accession>
<reference evidence="2 3" key="1">
    <citation type="submission" date="2018-06" db="EMBL/GenBank/DDBJ databases">
        <title>Comparative genomics of rhizobia nodulating Arachis hypogaea in China.</title>
        <authorList>
            <person name="Li Y."/>
        </authorList>
    </citation>
    <scope>NUCLEOTIDE SEQUENCE [LARGE SCALE GENOMIC DNA]</scope>
    <source>
        <strain evidence="2 3">CCBAU 51658</strain>
    </source>
</reference>
<dbReference type="InterPro" id="IPR000073">
    <property type="entry name" value="AB_hydrolase_1"/>
</dbReference>
<dbReference type="PANTHER" id="PTHR43689:SF8">
    <property type="entry name" value="ALPHA_BETA-HYDROLASES SUPERFAMILY PROTEIN"/>
    <property type="match status" value="1"/>
</dbReference>
<dbReference type="Gene3D" id="3.40.50.1820">
    <property type="entry name" value="alpha/beta hydrolase"/>
    <property type="match status" value="1"/>
</dbReference>